<proteinExistence type="predicted"/>
<comment type="caution">
    <text evidence="1">The sequence shown here is derived from an EMBL/GenBank/DDBJ whole genome shotgun (WGS) entry which is preliminary data.</text>
</comment>
<dbReference type="Proteomes" id="UP000784294">
    <property type="component" value="Unassembled WGS sequence"/>
</dbReference>
<dbReference type="EMBL" id="CAAALY010129910">
    <property type="protein sequence ID" value="VEL32074.1"/>
    <property type="molecule type" value="Genomic_DNA"/>
</dbReference>
<protein>
    <submittedName>
        <fullName evidence="1">Uncharacterized protein</fullName>
    </submittedName>
</protein>
<organism evidence="1 2">
    <name type="scientific">Protopolystoma xenopodis</name>
    <dbReference type="NCBI Taxonomy" id="117903"/>
    <lineage>
        <taxon>Eukaryota</taxon>
        <taxon>Metazoa</taxon>
        <taxon>Spiralia</taxon>
        <taxon>Lophotrochozoa</taxon>
        <taxon>Platyhelminthes</taxon>
        <taxon>Monogenea</taxon>
        <taxon>Polyopisthocotylea</taxon>
        <taxon>Polystomatidea</taxon>
        <taxon>Polystomatidae</taxon>
        <taxon>Protopolystoma</taxon>
    </lineage>
</organism>
<gene>
    <name evidence="1" type="ORF">PXEA_LOCUS25514</name>
</gene>
<evidence type="ECO:0000313" key="1">
    <source>
        <dbReference type="EMBL" id="VEL32074.1"/>
    </source>
</evidence>
<evidence type="ECO:0000313" key="2">
    <source>
        <dbReference type="Proteomes" id="UP000784294"/>
    </source>
</evidence>
<reference evidence="1" key="1">
    <citation type="submission" date="2018-11" db="EMBL/GenBank/DDBJ databases">
        <authorList>
            <consortium name="Pathogen Informatics"/>
        </authorList>
    </citation>
    <scope>NUCLEOTIDE SEQUENCE</scope>
</reference>
<feature type="non-terminal residue" evidence="1">
    <location>
        <position position="140"/>
    </location>
</feature>
<accession>A0A3S5AU49</accession>
<keyword evidence="2" id="KW-1185">Reference proteome</keyword>
<dbReference type="AlphaFoldDB" id="A0A3S5AU49"/>
<sequence length="140" mass="15019">MRRSLIRLAEAAREATEQGDQYAAALEEELYRLRLENAGLRELLSISGNEQHLRRSDGLRVYAEPSSNGAMALTMTNALQLPRQITGSITAMATTNPASLPLSSSSSPCITPVPCNVTLVASHSSPLAPDIELMGSSDEH</sequence>
<name>A0A3S5AU49_9PLAT</name>